<dbReference type="RefSeq" id="WP_136573025.1">
    <property type="nucleotide sequence ID" value="NZ_STFG01000005.1"/>
</dbReference>
<gene>
    <name evidence="2" type="ORF">E9531_06920</name>
</gene>
<dbReference type="AlphaFoldDB" id="A0A4S8F839"/>
<dbReference type="SUPFAM" id="SSF55729">
    <property type="entry name" value="Acyl-CoA N-acyltransferases (Nat)"/>
    <property type="match status" value="1"/>
</dbReference>
<comment type="caution">
    <text evidence="2">The sequence shown here is derived from an EMBL/GenBank/DDBJ whole genome shotgun (WGS) entry which is preliminary data.</text>
</comment>
<proteinExistence type="predicted"/>
<dbReference type="Proteomes" id="UP000308917">
    <property type="component" value="Unassembled WGS sequence"/>
</dbReference>
<feature type="domain" description="N-acetyltransferase" evidence="1">
    <location>
        <begin position="3"/>
        <end position="175"/>
    </location>
</feature>
<keyword evidence="3" id="KW-1185">Reference proteome</keyword>
<dbReference type="InterPro" id="IPR016181">
    <property type="entry name" value="Acyl_CoA_acyltransferase"/>
</dbReference>
<sequence>MPYSITPLLPADIDALLSVQASAYPAQLLEDADFFLNRLALSPGTCWAAKEKQTQRMLGYLIAYPWHAGLPPALNEKLVQIPQPATHWFLHDCAVATDAQGLGVGQALYAAAIEAARQDGFDSAALVALASATTYWQARGFNPPMVHSRDLQEKLAAYGPGASYLMRPLKIAAIA</sequence>
<reference evidence="2 3" key="1">
    <citation type="journal article" date="2015" name="Antonie Van Leeuwenhoek">
        <title>Lampropedia puyangensis sp. nov., isolated from symptomatic bark of Populus ? euramericana canker and emended description of Lampropedia hyalina (Ehrenberg 1832) Lee et al. 2004.</title>
        <authorList>
            <person name="Li Y."/>
            <person name="Wang T."/>
            <person name="Piao C.G."/>
            <person name="Wang L.F."/>
            <person name="Tian G.Z."/>
            <person name="Zhu T.H."/>
            <person name="Guo M.W."/>
        </authorList>
    </citation>
    <scope>NUCLEOTIDE SEQUENCE [LARGE SCALE GENOMIC DNA]</scope>
    <source>
        <strain evidence="2 3">2-bin</strain>
    </source>
</reference>
<accession>A0A4S8F839</accession>
<dbReference type="Gene3D" id="3.40.630.30">
    <property type="match status" value="1"/>
</dbReference>
<organism evidence="2 3">
    <name type="scientific">Lampropedia puyangensis</name>
    <dbReference type="NCBI Taxonomy" id="1330072"/>
    <lineage>
        <taxon>Bacteria</taxon>
        <taxon>Pseudomonadati</taxon>
        <taxon>Pseudomonadota</taxon>
        <taxon>Betaproteobacteria</taxon>
        <taxon>Burkholderiales</taxon>
        <taxon>Comamonadaceae</taxon>
        <taxon>Lampropedia</taxon>
    </lineage>
</organism>
<evidence type="ECO:0000313" key="2">
    <source>
        <dbReference type="EMBL" id="THU02825.1"/>
    </source>
</evidence>
<dbReference type="InterPro" id="IPR000182">
    <property type="entry name" value="GNAT_dom"/>
</dbReference>
<dbReference type="Pfam" id="PF00583">
    <property type="entry name" value="Acetyltransf_1"/>
    <property type="match status" value="1"/>
</dbReference>
<dbReference type="EMBL" id="STFG01000005">
    <property type="protein sequence ID" value="THU02825.1"/>
    <property type="molecule type" value="Genomic_DNA"/>
</dbReference>
<dbReference type="OrthoDB" id="359414at2"/>
<evidence type="ECO:0000259" key="1">
    <source>
        <dbReference type="PROSITE" id="PS51186"/>
    </source>
</evidence>
<name>A0A4S8F839_9BURK</name>
<keyword evidence="2" id="KW-0808">Transferase</keyword>
<dbReference type="GO" id="GO:0016747">
    <property type="term" value="F:acyltransferase activity, transferring groups other than amino-acyl groups"/>
    <property type="evidence" value="ECO:0007669"/>
    <property type="project" value="InterPro"/>
</dbReference>
<dbReference type="PROSITE" id="PS51186">
    <property type="entry name" value="GNAT"/>
    <property type="match status" value="1"/>
</dbReference>
<protein>
    <submittedName>
        <fullName evidence="2">GNAT family N-acetyltransferase</fullName>
    </submittedName>
</protein>
<evidence type="ECO:0000313" key="3">
    <source>
        <dbReference type="Proteomes" id="UP000308917"/>
    </source>
</evidence>